<keyword evidence="1" id="KW-0175">Coiled coil</keyword>
<evidence type="ECO:0000313" key="2">
    <source>
        <dbReference type="EMBL" id="WNO29863.1"/>
    </source>
</evidence>
<proteinExistence type="predicted"/>
<reference evidence="2" key="1">
    <citation type="submission" date="2023-04" db="EMBL/GenBank/DDBJ databases">
        <authorList>
            <person name="Zhang X."/>
        </authorList>
    </citation>
    <scope>NUCLEOTIDE SEQUENCE</scope>
</reference>
<feature type="coiled-coil region" evidence="1">
    <location>
        <begin position="28"/>
        <end position="55"/>
    </location>
</feature>
<protein>
    <submittedName>
        <fullName evidence="2">Uncharacterized protein</fullName>
    </submittedName>
</protein>
<sequence length="61" mass="7137">MKKYTVTGCYRVTKHVKRTVLANSPEEAEEKARIFRHLEDELIEEEEEAEELEITGEVEEA</sequence>
<name>A0AA96KRA8_9CAUD</name>
<accession>A0AA96KRA8</accession>
<evidence type="ECO:0000256" key="1">
    <source>
        <dbReference type="SAM" id="Coils"/>
    </source>
</evidence>
<organism evidence="2">
    <name type="scientific">Bacillus phage SDFMU_Pbc</name>
    <dbReference type="NCBI Taxonomy" id="3076135"/>
    <lineage>
        <taxon>Viruses</taxon>
        <taxon>Duplodnaviria</taxon>
        <taxon>Heunggongvirae</taxon>
        <taxon>Uroviricota</taxon>
        <taxon>Caudoviricetes</taxon>
        <taxon>Herelleviridae</taxon>
        <taxon>Bastillevirinae</taxon>
        <taxon>Agatevirus</taxon>
        <taxon>Agatevirus agate</taxon>
    </lineage>
</organism>
<dbReference type="EMBL" id="OQ884030">
    <property type="protein sequence ID" value="WNO29863.1"/>
    <property type="molecule type" value="Genomic_DNA"/>
</dbReference>